<name>A0A1J4JLL2_9EUKA</name>
<dbReference type="RefSeq" id="XP_068353137.1">
    <property type="nucleotide sequence ID" value="XM_068509061.1"/>
</dbReference>
<dbReference type="GO" id="GO:0008270">
    <property type="term" value="F:zinc ion binding"/>
    <property type="evidence" value="ECO:0007669"/>
    <property type="project" value="UniProtKB-KW"/>
</dbReference>
<dbReference type="SUPFAM" id="SSF48371">
    <property type="entry name" value="ARM repeat"/>
    <property type="match status" value="1"/>
</dbReference>
<feature type="domain" description="FYVE-type" evidence="5">
    <location>
        <begin position="62"/>
        <end position="113"/>
    </location>
</feature>
<dbReference type="GeneID" id="94843765"/>
<dbReference type="EMBL" id="MLAK01000976">
    <property type="protein sequence ID" value="OHT00001.1"/>
    <property type="molecule type" value="Genomic_DNA"/>
</dbReference>
<gene>
    <name evidence="6" type="ORF">TRFO_33418</name>
</gene>
<dbReference type="InterPro" id="IPR011011">
    <property type="entry name" value="Znf_FYVE_PHD"/>
</dbReference>
<dbReference type="VEuPathDB" id="TrichDB:TRFO_33418"/>
<dbReference type="InterPro" id="IPR016024">
    <property type="entry name" value="ARM-type_fold"/>
</dbReference>
<sequence>MSDQISEVPFFLQNLKAITFPMTEQIDSLDSHFYVVLDEFGTLSAIDPNSFDNSSVDNWISDDTSKTCLLCGSTFTMTRRRHHCRYCGLLFCGGCTDNRTMVGNSICRVCDSCAVILIPPTSSSKYTGLKKWCDINNCSQIFEESQKNAGIHFLVAQLSSESTDSHFNSIRTLYKLLPCHAPALISSEVPLALLKHSVECESCRSTSLSLDLFATLYNTDPAGCKISLNDFKVDLQKLFESESIEMKRSAAKFAYTLATAINADIPNIKTYLSEIKDKWVVAFLLAALSKKTKIEIPTEELVPLVLDLIRKDNKEVVTTASKYFGSIILCKLSNDPQGANILSKSDLQSLIDILFANSPKNQNDKRPETEVALNLSQVLLNVWKTIVDNYSSNPENSNSGERAILFSQVLMPLFEVIGITNDEKGDCPLGKVQMLFFEIIKLMATFDDLKQSVKSEQMLSILTEFAQGEDEFAQEAANTLEFLTKE</sequence>
<keyword evidence="1" id="KW-0479">Metal-binding</keyword>
<evidence type="ECO:0000256" key="4">
    <source>
        <dbReference type="PROSITE-ProRule" id="PRU00091"/>
    </source>
</evidence>
<evidence type="ECO:0000256" key="3">
    <source>
        <dbReference type="ARBA" id="ARBA00022833"/>
    </source>
</evidence>
<dbReference type="InterPro" id="IPR011989">
    <property type="entry name" value="ARM-like"/>
</dbReference>
<reference evidence="6" key="1">
    <citation type="submission" date="2016-10" db="EMBL/GenBank/DDBJ databases">
        <authorList>
            <person name="Benchimol M."/>
            <person name="Almeida L.G."/>
            <person name="Vasconcelos A.T."/>
            <person name="Perreira-Neves A."/>
            <person name="Rosa I.A."/>
            <person name="Tasca T."/>
            <person name="Bogo M.R."/>
            <person name="de Souza W."/>
        </authorList>
    </citation>
    <scope>NUCLEOTIDE SEQUENCE [LARGE SCALE GENOMIC DNA]</scope>
    <source>
        <strain evidence="6">K</strain>
    </source>
</reference>
<keyword evidence="3" id="KW-0862">Zinc</keyword>
<dbReference type="SUPFAM" id="SSF57903">
    <property type="entry name" value="FYVE/PHD zinc finger"/>
    <property type="match status" value="1"/>
</dbReference>
<evidence type="ECO:0000259" key="5">
    <source>
        <dbReference type="PROSITE" id="PS50178"/>
    </source>
</evidence>
<evidence type="ECO:0000313" key="7">
    <source>
        <dbReference type="Proteomes" id="UP000179807"/>
    </source>
</evidence>
<dbReference type="InterPro" id="IPR017455">
    <property type="entry name" value="Znf_FYVE-rel"/>
</dbReference>
<dbReference type="Gene3D" id="3.30.40.10">
    <property type="entry name" value="Zinc/RING finger domain, C3HC4 (zinc finger)"/>
    <property type="match status" value="1"/>
</dbReference>
<dbReference type="AlphaFoldDB" id="A0A1J4JLL2"/>
<dbReference type="Gene3D" id="1.25.10.10">
    <property type="entry name" value="Leucine-rich Repeat Variant"/>
    <property type="match status" value="1"/>
</dbReference>
<evidence type="ECO:0000256" key="2">
    <source>
        <dbReference type="ARBA" id="ARBA00022771"/>
    </source>
</evidence>
<proteinExistence type="predicted"/>
<evidence type="ECO:0000313" key="6">
    <source>
        <dbReference type="EMBL" id="OHT00001.1"/>
    </source>
</evidence>
<dbReference type="InterPro" id="IPR000306">
    <property type="entry name" value="Znf_FYVE"/>
</dbReference>
<protein>
    <submittedName>
        <fullName evidence="6">FYVE zinc finger family protein</fullName>
    </submittedName>
</protein>
<accession>A0A1J4JLL2</accession>
<keyword evidence="7" id="KW-1185">Reference proteome</keyword>
<evidence type="ECO:0000256" key="1">
    <source>
        <dbReference type="ARBA" id="ARBA00022723"/>
    </source>
</evidence>
<comment type="caution">
    <text evidence="6">The sequence shown here is derived from an EMBL/GenBank/DDBJ whole genome shotgun (WGS) entry which is preliminary data.</text>
</comment>
<dbReference type="PROSITE" id="PS50178">
    <property type="entry name" value="ZF_FYVE"/>
    <property type="match status" value="1"/>
</dbReference>
<keyword evidence="2 4" id="KW-0863">Zinc-finger</keyword>
<dbReference type="InterPro" id="IPR013083">
    <property type="entry name" value="Znf_RING/FYVE/PHD"/>
</dbReference>
<organism evidence="6 7">
    <name type="scientific">Tritrichomonas foetus</name>
    <dbReference type="NCBI Taxonomy" id="1144522"/>
    <lineage>
        <taxon>Eukaryota</taxon>
        <taxon>Metamonada</taxon>
        <taxon>Parabasalia</taxon>
        <taxon>Tritrichomonadida</taxon>
        <taxon>Tritrichomonadidae</taxon>
        <taxon>Tritrichomonas</taxon>
    </lineage>
</organism>
<dbReference type="PANTHER" id="PTHR23164">
    <property type="entry name" value="EARLY ENDOSOME ANTIGEN 1"/>
    <property type="match status" value="1"/>
</dbReference>
<dbReference type="Proteomes" id="UP000179807">
    <property type="component" value="Unassembled WGS sequence"/>
</dbReference>
<dbReference type="SMART" id="SM00064">
    <property type="entry name" value="FYVE"/>
    <property type="match status" value="1"/>
</dbReference>
<dbReference type="Pfam" id="PF01363">
    <property type="entry name" value="FYVE"/>
    <property type="match status" value="1"/>
</dbReference>
<dbReference type="OrthoDB" id="79871at2759"/>